<dbReference type="InterPro" id="IPR045390">
    <property type="entry name" value="ABC-3C_MC3"/>
</dbReference>
<comment type="caution">
    <text evidence="1">The sequence shown here is derived from an EMBL/GenBank/DDBJ whole genome shotgun (WGS) entry which is preliminary data.</text>
</comment>
<evidence type="ECO:0000313" key="2">
    <source>
        <dbReference type="Proteomes" id="UP001596180"/>
    </source>
</evidence>
<keyword evidence="2" id="KW-1185">Reference proteome</keyword>
<protein>
    <submittedName>
        <fullName evidence="1">Three component ABC system middle component</fullName>
    </submittedName>
</protein>
<accession>A0ABW1E744</accession>
<reference evidence="2" key="1">
    <citation type="journal article" date="2019" name="Int. J. Syst. Evol. Microbiol.">
        <title>The Global Catalogue of Microorganisms (GCM) 10K type strain sequencing project: providing services to taxonomists for standard genome sequencing and annotation.</title>
        <authorList>
            <consortium name="The Broad Institute Genomics Platform"/>
            <consortium name="The Broad Institute Genome Sequencing Center for Infectious Disease"/>
            <person name="Wu L."/>
            <person name="Ma J."/>
        </authorList>
    </citation>
    <scope>NUCLEOTIDE SEQUENCE [LARGE SCALE GENOMIC DNA]</scope>
    <source>
        <strain evidence="2">JCM 10411</strain>
    </source>
</reference>
<evidence type="ECO:0000313" key="1">
    <source>
        <dbReference type="EMBL" id="MFC5856255.1"/>
    </source>
</evidence>
<dbReference type="RefSeq" id="WP_381370679.1">
    <property type="nucleotide sequence ID" value="NZ_JBHSOA010000098.1"/>
</dbReference>
<dbReference type="Proteomes" id="UP001596180">
    <property type="component" value="Unassembled WGS sequence"/>
</dbReference>
<gene>
    <name evidence="1" type="ORF">ACFPZI_32160</name>
</gene>
<name>A0ABW1E744_9ACTN</name>
<dbReference type="Pfam" id="PF20131">
    <property type="entry name" value="MC3"/>
    <property type="match status" value="1"/>
</dbReference>
<organism evidence="1 2">
    <name type="scientific">Streptomyces chlorus</name>
    <dbReference type="NCBI Taxonomy" id="887452"/>
    <lineage>
        <taxon>Bacteria</taxon>
        <taxon>Bacillati</taxon>
        <taxon>Actinomycetota</taxon>
        <taxon>Actinomycetes</taxon>
        <taxon>Kitasatosporales</taxon>
        <taxon>Streptomycetaceae</taxon>
        <taxon>Streptomyces</taxon>
    </lineage>
</organism>
<proteinExistence type="predicted"/>
<dbReference type="EMBL" id="JBHSOA010000098">
    <property type="protein sequence ID" value="MFC5856255.1"/>
    <property type="molecule type" value="Genomic_DNA"/>
</dbReference>
<sequence length="168" mass="18509">MSQWLQQFTSQEESALFNPAFLSVVIRKSAEFYESEAKEKMPLSLAFLAVPAAMSKQIRDTFPITKTTSLLVWIETHERERLVLQRNTPALAPAVRKALILGARAGLFTLEHAKVGATPARRIRNLRSLSQGSPEVKDILKVAERLGKSFARSGDAASIFSIWGVAAG</sequence>